<dbReference type="AlphaFoldDB" id="A0A1X7CMV2"/>
<keyword evidence="2" id="KW-0238">DNA-binding</keyword>
<dbReference type="InterPro" id="IPR036390">
    <property type="entry name" value="WH_DNA-bd_sf"/>
</dbReference>
<dbReference type="InterPro" id="IPR011991">
    <property type="entry name" value="ArsR-like_HTH"/>
</dbReference>
<name>A0A1X7CMV2_9MICC</name>
<dbReference type="GO" id="GO:0003700">
    <property type="term" value="F:DNA-binding transcription factor activity"/>
    <property type="evidence" value="ECO:0007669"/>
    <property type="project" value="InterPro"/>
</dbReference>
<dbReference type="EMBL" id="FXAC01000004">
    <property type="protein sequence ID" value="SME99420.1"/>
    <property type="molecule type" value="Genomic_DNA"/>
</dbReference>
<dbReference type="GO" id="GO:0003677">
    <property type="term" value="F:DNA binding"/>
    <property type="evidence" value="ECO:0007669"/>
    <property type="project" value="UniProtKB-KW"/>
</dbReference>
<dbReference type="PANTHER" id="PTHR43132:SF2">
    <property type="entry name" value="ARSENICAL RESISTANCE OPERON REPRESSOR ARSR-RELATED"/>
    <property type="match status" value="1"/>
</dbReference>
<dbReference type="Gene3D" id="1.10.10.10">
    <property type="entry name" value="Winged helix-like DNA-binding domain superfamily/Winged helix DNA-binding domain"/>
    <property type="match status" value="1"/>
</dbReference>
<protein>
    <submittedName>
        <fullName evidence="6">Transcriptional regulator, ArsR family</fullName>
    </submittedName>
</protein>
<dbReference type="NCBIfam" id="NF033788">
    <property type="entry name" value="HTH_metalloreg"/>
    <property type="match status" value="1"/>
</dbReference>
<dbReference type="Proteomes" id="UP000192929">
    <property type="component" value="Unassembled WGS sequence"/>
</dbReference>
<feature type="compositionally biased region" description="Low complexity" evidence="4">
    <location>
        <begin position="123"/>
        <end position="142"/>
    </location>
</feature>
<feature type="region of interest" description="Disordered" evidence="4">
    <location>
        <begin position="119"/>
        <end position="142"/>
    </location>
</feature>
<keyword evidence="7" id="KW-1185">Reference proteome</keyword>
<evidence type="ECO:0000313" key="6">
    <source>
        <dbReference type="EMBL" id="SME99420.1"/>
    </source>
</evidence>
<dbReference type="Pfam" id="PF01022">
    <property type="entry name" value="HTH_5"/>
    <property type="match status" value="1"/>
</dbReference>
<dbReference type="RefSeq" id="WP_085106453.1">
    <property type="nucleotide sequence ID" value="NZ_FXAC01000004.1"/>
</dbReference>
<evidence type="ECO:0000259" key="5">
    <source>
        <dbReference type="PROSITE" id="PS50987"/>
    </source>
</evidence>
<evidence type="ECO:0000256" key="4">
    <source>
        <dbReference type="SAM" id="MobiDB-lite"/>
    </source>
</evidence>
<keyword evidence="3" id="KW-0804">Transcription</keyword>
<dbReference type="InterPro" id="IPR001845">
    <property type="entry name" value="HTH_ArsR_DNA-bd_dom"/>
</dbReference>
<keyword evidence="1" id="KW-0805">Transcription regulation</keyword>
<dbReference type="CDD" id="cd00090">
    <property type="entry name" value="HTH_ARSR"/>
    <property type="match status" value="1"/>
</dbReference>
<dbReference type="SMART" id="SM00418">
    <property type="entry name" value="HTH_ARSR"/>
    <property type="match status" value="1"/>
</dbReference>
<proteinExistence type="predicted"/>
<evidence type="ECO:0000256" key="2">
    <source>
        <dbReference type="ARBA" id="ARBA00023125"/>
    </source>
</evidence>
<dbReference type="InterPro" id="IPR036388">
    <property type="entry name" value="WH-like_DNA-bd_sf"/>
</dbReference>
<sequence>MAIEVSELPTLDARATAAYAHLFQALSEPTRLAVVQHLASGEHRVRDLVEHMGLAQSTVSKHLSFLVECHLIQARPEGRATWYSLTRPHELAALIAAAERILHATGTDAVLCAHLRHPPQGPATGTAAMRGGAASSSGREAE</sequence>
<evidence type="ECO:0000313" key="7">
    <source>
        <dbReference type="Proteomes" id="UP000192929"/>
    </source>
</evidence>
<dbReference type="InterPro" id="IPR051011">
    <property type="entry name" value="Metal_resp_trans_reg"/>
</dbReference>
<gene>
    <name evidence="6" type="ORF">SAMN06296028_104126</name>
</gene>
<feature type="domain" description="HTH arsR-type" evidence="5">
    <location>
        <begin position="11"/>
        <end position="105"/>
    </location>
</feature>
<evidence type="ECO:0000256" key="1">
    <source>
        <dbReference type="ARBA" id="ARBA00023015"/>
    </source>
</evidence>
<dbReference type="PRINTS" id="PR00778">
    <property type="entry name" value="HTHARSR"/>
</dbReference>
<accession>A0A1X7CMV2</accession>
<dbReference type="SUPFAM" id="SSF46785">
    <property type="entry name" value="Winged helix' DNA-binding domain"/>
    <property type="match status" value="1"/>
</dbReference>
<reference evidence="7" key="1">
    <citation type="submission" date="2017-04" db="EMBL/GenBank/DDBJ databases">
        <authorList>
            <person name="Varghese N."/>
            <person name="Submissions S."/>
        </authorList>
    </citation>
    <scope>NUCLEOTIDE SEQUENCE [LARGE SCALE GENOMIC DNA]</scope>
    <source>
        <strain evidence="7">NIO-1021</strain>
    </source>
</reference>
<organism evidence="6 7">
    <name type="scientific">Kocuria marina subsp. indica</name>
    <dbReference type="NCBI Taxonomy" id="1049583"/>
    <lineage>
        <taxon>Bacteria</taxon>
        <taxon>Bacillati</taxon>
        <taxon>Actinomycetota</taxon>
        <taxon>Actinomycetes</taxon>
        <taxon>Micrococcales</taxon>
        <taxon>Micrococcaceae</taxon>
        <taxon>Kocuria</taxon>
    </lineage>
</organism>
<dbReference type="PANTHER" id="PTHR43132">
    <property type="entry name" value="ARSENICAL RESISTANCE OPERON REPRESSOR ARSR-RELATED"/>
    <property type="match status" value="1"/>
</dbReference>
<dbReference type="PROSITE" id="PS50987">
    <property type="entry name" value="HTH_ARSR_2"/>
    <property type="match status" value="1"/>
</dbReference>
<evidence type="ECO:0000256" key="3">
    <source>
        <dbReference type="ARBA" id="ARBA00023163"/>
    </source>
</evidence>